<feature type="binding site" evidence="2">
    <location>
        <begin position="153"/>
        <end position="156"/>
    </location>
    <ligand>
        <name>ATP</name>
        <dbReference type="ChEBI" id="CHEBI:30616"/>
    </ligand>
</feature>
<evidence type="ECO:0000259" key="3">
    <source>
        <dbReference type="PROSITE" id="PS51459"/>
    </source>
</evidence>
<protein>
    <submittedName>
        <fullName evidence="4">Filamentation induced by cAMP protein Fic</fullName>
    </submittedName>
</protein>
<keyword evidence="2" id="KW-0067">ATP-binding</keyword>
<dbReference type="Pfam" id="PF02661">
    <property type="entry name" value="Fic"/>
    <property type="match status" value="1"/>
</dbReference>
<proteinExistence type="predicted"/>
<feature type="active site" evidence="1">
    <location>
        <position position="200"/>
    </location>
</feature>
<dbReference type="EMBL" id="CP001661">
    <property type="protein sequence ID" value="ACT20077.1"/>
    <property type="molecule type" value="Genomic_DNA"/>
</dbReference>
<dbReference type="PANTHER" id="PTHR13504:SF38">
    <property type="entry name" value="FIDO DOMAIN-CONTAINING PROTEIN"/>
    <property type="match status" value="1"/>
</dbReference>
<reference evidence="4" key="1">
    <citation type="submission" date="2009-07" db="EMBL/GenBank/DDBJ databases">
        <title>Complete sequence of Geobacter sp. M21.</title>
        <authorList>
            <consortium name="US DOE Joint Genome Institute"/>
            <person name="Lucas S."/>
            <person name="Copeland A."/>
            <person name="Lapidus A."/>
            <person name="Glavina del Rio T."/>
            <person name="Dalin E."/>
            <person name="Tice H."/>
            <person name="Bruce D."/>
            <person name="Goodwin L."/>
            <person name="Pitluck S."/>
            <person name="Saunders E."/>
            <person name="Brettin T."/>
            <person name="Detter J.C."/>
            <person name="Han C."/>
            <person name="Larimer F."/>
            <person name="Land M."/>
            <person name="Hauser L."/>
            <person name="Kyrpides N."/>
            <person name="Ovchinnikova G."/>
            <person name="Lovley D."/>
        </authorList>
    </citation>
    <scope>NUCLEOTIDE SEQUENCE [LARGE SCALE GENOMIC DNA]</scope>
    <source>
        <strain evidence="4">M21</strain>
    </source>
</reference>
<dbReference type="PANTHER" id="PTHR13504">
    <property type="entry name" value="FIDO DOMAIN-CONTAINING PROTEIN DDB_G0283145"/>
    <property type="match status" value="1"/>
</dbReference>
<evidence type="ECO:0000313" key="4">
    <source>
        <dbReference type="EMBL" id="ACT20077.1"/>
    </source>
</evidence>
<dbReference type="eggNOG" id="COG3177">
    <property type="taxonomic scope" value="Bacteria"/>
</dbReference>
<dbReference type="HOGENOM" id="CLU_666714_0_0_7"/>
<dbReference type="AlphaFoldDB" id="C6E9H7"/>
<feature type="domain" description="Fido" evidence="3">
    <location>
        <begin position="107"/>
        <end position="277"/>
    </location>
</feature>
<organism evidence="4">
    <name type="scientific">Geobacter sp. (strain M21)</name>
    <dbReference type="NCBI Taxonomy" id="443144"/>
    <lineage>
        <taxon>Bacteria</taxon>
        <taxon>Pseudomonadati</taxon>
        <taxon>Thermodesulfobacteriota</taxon>
        <taxon>Desulfuromonadia</taxon>
        <taxon>Geobacterales</taxon>
        <taxon>Geobacteraceae</taxon>
        <taxon>Geobacter</taxon>
    </lineage>
</organism>
<evidence type="ECO:0000256" key="2">
    <source>
        <dbReference type="PIRSR" id="PIRSR640198-2"/>
    </source>
</evidence>
<dbReference type="InterPro" id="IPR036597">
    <property type="entry name" value="Fido-like_dom_sf"/>
</dbReference>
<dbReference type="InterPro" id="IPR040198">
    <property type="entry name" value="Fido_containing"/>
</dbReference>
<dbReference type="SUPFAM" id="SSF140931">
    <property type="entry name" value="Fic-like"/>
    <property type="match status" value="1"/>
</dbReference>
<dbReference type="KEGG" id="gem:GM21_4061"/>
<sequence length="397" mass="44830">MTPMMPSGNGALEDLSRDVLSHSAKLSGMLAPKSQVGVIELIRLINSYYSNLIEGRNTHPAEIERAMRHDYAAEPAKRNLQLESLAHIHCQKEIDKRLGQEPELDPSTPEFLAWVHGLFYEQLPEELHWVKNPNTGERIKVIGGEFRTRDVAVGRHQPPEHQVLPGFLHGFQQHYRRGAFHGVKPLIAFAAAHHRLMWIHPFLDGNGRVARLYTDACFRTLPVEGYGLWNVSRGLARRRDQYMQRLDEADSPRQGDLDGRGNLSDRALVRFCMFFLSTCLDQIDYMTSMLQLQGLLERIEGYVHSRNSKLILPPPGHEPGMKLDAIKILQEVLLRGEMRRGDVAALASTERTGRDVLAQLVKEGILTSSMPKGPVRLAFPTHLAGHLLPELYPMGTM</sequence>
<dbReference type="InterPro" id="IPR003812">
    <property type="entry name" value="Fido"/>
</dbReference>
<feature type="binding site" evidence="2">
    <location>
        <begin position="204"/>
        <end position="211"/>
    </location>
    <ligand>
        <name>ATP</name>
        <dbReference type="ChEBI" id="CHEBI:30616"/>
    </ligand>
</feature>
<name>C6E9H7_GEOSM</name>
<dbReference type="GO" id="GO:0005524">
    <property type="term" value="F:ATP binding"/>
    <property type="evidence" value="ECO:0007669"/>
    <property type="project" value="UniProtKB-KW"/>
</dbReference>
<dbReference type="Gene3D" id="1.10.3290.10">
    <property type="entry name" value="Fido-like domain"/>
    <property type="match status" value="1"/>
</dbReference>
<evidence type="ECO:0000256" key="1">
    <source>
        <dbReference type="PIRSR" id="PIRSR640198-1"/>
    </source>
</evidence>
<dbReference type="STRING" id="443144.GM21_4061"/>
<gene>
    <name evidence="4" type="ordered locus">GM21_4061</name>
</gene>
<dbReference type="PROSITE" id="PS51459">
    <property type="entry name" value="FIDO"/>
    <property type="match status" value="1"/>
</dbReference>
<keyword evidence="2" id="KW-0547">Nucleotide-binding</keyword>
<accession>C6E9H7</accession>